<proteinExistence type="inferred from homology"/>
<evidence type="ECO:0000313" key="9">
    <source>
        <dbReference type="Proteomes" id="UP000191024"/>
    </source>
</evidence>
<dbReference type="GO" id="GO:0006612">
    <property type="term" value="P:protein targeting to membrane"/>
    <property type="evidence" value="ECO:0007669"/>
    <property type="project" value="TreeGrafter"/>
</dbReference>
<keyword evidence="6" id="KW-0472">Membrane</keyword>
<dbReference type="GO" id="GO:0005789">
    <property type="term" value="C:endoplasmic reticulum membrane"/>
    <property type="evidence" value="ECO:0007669"/>
    <property type="project" value="UniProtKB-SubCell"/>
</dbReference>
<dbReference type="InterPro" id="IPR051371">
    <property type="entry name" value="Ras_palmitoyltransferase"/>
</dbReference>
<accession>A0A1G4J4Q2</accession>
<evidence type="ECO:0000256" key="1">
    <source>
        <dbReference type="ARBA" id="ARBA00004406"/>
    </source>
</evidence>
<dbReference type="OrthoDB" id="5377273at2759"/>
<dbReference type="GO" id="GO:0031211">
    <property type="term" value="C:endoplasmic reticulum palmitoyltransferase complex"/>
    <property type="evidence" value="ECO:0007669"/>
    <property type="project" value="TreeGrafter"/>
</dbReference>
<evidence type="ECO:0000256" key="3">
    <source>
        <dbReference type="ARBA" id="ARBA00011396"/>
    </source>
</evidence>
<name>A0A1G4J4Q2_9SACH</name>
<comment type="subcellular location">
    <subcellularLocation>
        <location evidence="1">Endoplasmic reticulum membrane</location>
        <topology evidence="1">Peripheral membrane protein</topology>
    </subcellularLocation>
</comment>
<evidence type="ECO:0000256" key="6">
    <source>
        <dbReference type="ARBA" id="ARBA00023136"/>
    </source>
</evidence>
<keyword evidence="9" id="KW-1185">Reference proteome</keyword>
<dbReference type="PANTHER" id="PTHR13254">
    <property type="entry name" value="GOLGI AUTOANTIGEN, GOLGIN SUBFAMILY A, 7"/>
    <property type="match status" value="1"/>
</dbReference>
<feature type="domain" description="Golgin subfamily A member 7/ERF4" evidence="7">
    <location>
        <begin position="74"/>
        <end position="221"/>
    </location>
</feature>
<dbReference type="InterPro" id="IPR019383">
    <property type="entry name" value="Golgin_A_7/ERF4"/>
</dbReference>
<protein>
    <recommendedName>
        <fullName evidence="4">Ras modification protein ERF4</fullName>
    </recommendedName>
</protein>
<comment type="subunit">
    <text evidence="3">Interacts with ERF2.</text>
</comment>
<reference evidence="9" key="1">
    <citation type="submission" date="2016-03" db="EMBL/GenBank/DDBJ databases">
        <authorList>
            <person name="Devillers H."/>
        </authorList>
    </citation>
    <scope>NUCLEOTIDE SEQUENCE [LARGE SCALE GENOMIC DNA]</scope>
</reference>
<dbReference type="AlphaFoldDB" id="A0A1G4J4Q2"/>
<evidence type="ECO:0000256" key="2">
    <source>
        <dbReference type="ARBA" id="ARBA00007732"/>
    </source>
</evidence>
<evidence type="ECO:0000256" key="5">
    <source>
        <dbReference type="ARBA" id="ARBA00022824"/>
    </source>
</evidence>
<keyword evidence="5" id="KW-0256">Endoplasmic reticulum</keyword>
<evidence type="ECO:0000259" key="7">
    <source>
        <dbReference type="Pfam" id="PF10256"/>
    </source>
</evidence>
<dbReference type="PANTHER" id="PTHR13254:SF0">
    <property type="entry name" value="GOLGIN SUBFAMILY A MEMBER 7_ERF4 DOMAIN-CONTAINING PROTEIN"/>
    <property type="match status" value="1"/>
</dbReference>
<dbReference type="Pfam" id="PF10256">
    <property type="entry name" value="Erf4"/>
    <property type="match status" value="1"/>
</dbReference>
<dbReference type="EMBL" id="LT598466">
    <property type="protein sequence ID" value="SCU84510.1"/>
    <property type="molecule type" value="Genomic_DNA"/>
</dbReference>
<comment type="similarity">
    <text evidence="2">Belongs to the ERF4 family.</text>
</comment>
<organism evidence="8 9">
    <name type="scientific">Lachancea mirantina</name>
    <dbReference type="NCBI Taxonomy" id="1230905"/>
    <lineage>
        <taxon>Eukaryota</taxon>
        <taxon>Fungi</taxon>
        <taxon>Dikarya</taxon>
        <taxon>Ascomycota</taxon>
        <taxon>Saccharomycotina</taxon>
        <taxon>Saccharomycetes</taxon>
        <taxon>Saccharomycetales</taxon>
        <taxon>Saccharomycetaceae</taxon>
        <taxon>Lachancea</taxon>
    </lineage>
</organism>
<evidence type="ECO:0000256" key="4">
    <source>
        <dbReference type="ARBA" id="ARBA00018463"/>
    </source>
</evidence>
<dbReference type="Proteomes" id="UP000191024">
    <property type="component" value="Chromosome C"/>
</dbReference>
<dbReference type="STRING" id="1230905.A0A1G4J4Q2"/>
<evidence type="ECO:0000313" key="8">
    <source>
        <dbReference type="EMBL" id="SCU84510.1"/>
    </source>
</evidence>
<sequence length="238" mass="27534">MLSTLDSGVSKNQTLANPNNRTALFFNYHEFNVTHYTDLDGEVKEHTDESALCVTHFPNVYVPVDSAAFLETRVVRIPRRFETTLDYPTFSSQLPGLEPAAIYDDYSDQEFIPHGRYETQLFGTSSTSPLSNYLTQDQFRDIVETVNEFTRKAYEPLSWQNILNNTLDYLTFNLWNNVISKLFVSPLQELETYVERLNNSDLLRQHSVKLISPRRSAYLSVSRIMSNEMIIAFYDILT</sequence>
<gene>
    <name evidence="8" type="ORF">LAMI_0C07756G</name>
</gene>